<protein>
    <recommendedName>
        <fullName evidence="4">Glycosyl hydrolases family 43</fullName>
    </recommendedName>
</protein>
<dbReference type="EMBL" id="FNGV01000015">
    <property type="protein sequence ID" value="SDM81201.1"/>
    <property type="molecule type" value="Genomic_DNA"/>
</dbReference>
<dbReference type="OrthoDB" id="9759709at2"/>
<accession>A0A1G9WAE9</accession>
<evidence type="ECO:0000256" key="1">
    <source>
        <dbReference type="SAM" id="SignalP"/>
    </source>
</evidence>
<dbReference type="Proteomes" id="UP000199440">
    <property type="component" value="Unassembled WGS sequence"/>
</dbReference>
<gene>
    <name evidence="2" type="ORF">SAMN04488514_11517</name>
</gene>
<sequence>MKIPNAIPTTALLLSLLFLVSCKTAQHSTNTHERPLIVKSGTIDVDLVETTPIVFNNEVYRFEYVREKYWDNHTGDSYFRFINRKTGKPTSSFAKGFHLGSAFEHKGTVYVTAVNIWDGDQIHIFASNDLENWEHWKALELPGYGIFNTSLTWAKNKFVLMFEIGKPEERSGERFTANFAVSKNLKTWEMLSADHNYAKDRYTAPHCLRYLDGFYYNFYLESHNGYEMRVVRSKDLIHWEASPLNPVLKASPEDKQIANTELKKAFQEKIRDAENRNNSDIDFCEFTGKLIINYSWGNQRGTEFLAEASYDGTLEEFLLGWFPN</sequence>
<name>A0A1G9WAE9_9FLAO</name>
<proteinExistence type="predicted"/>
<feature type="signal peptide" evidence="1">
    <location>
        <begin position="1"/>
        <end position="27"/>
    </location>
</feature>
<evidence type="ECO:0000313" key="2">
    <source>
        <dbReference type="EMBL" id="SDM81201.1"/>
    </source>
</evidence>
<dbReference type="SUPFAM" id="SSF75005">
    <property type="entry name" value="Arabinanase/levansucrase/invertase"/>
    <property type="match status" value="1"/>
</dbReference>
<dbReference type="STRING" id="192904.SAMN04488514_11517"/>
<organism evidence="2 3">
    <name type="scientific">Kriegella aquimaris</name>
    <dbReference type="NCBI Taxonomy" id="192904"/>
    <lineage>
        <taxon>Bacteria</taxon>
        <taxon>Pseudomonadati</taxon>
        <taxon>Bacteroidota</taxon>
        <taxon>Flavobacteriia</taxon>
        <taxon>Flavobacteriales</taxon>
        <taxon>Flavobacteriaceae</taxon>
        <taxon>Kriegella</taxon>
    </lineage>
</organism>
<feature type="chain" id="PRO_5011747511" description="Glycosyl hydrolases family 43" evidence="1">
    <location>
        <begin position="28"/>
        <end position="324"/>
    </location>
</feature>
<reference evidence="2 3" key="1">
    <citation type="submission" date="2016-10" db="EMBL/GenBank/DDBJ databases">
        <authorList>
            <person name="de Groot N.N."/>
        </authorList>
    </citation>
    <scope>NUCLEOTIDE SEQUENCE [LARGE SCALE GENOMIC DNA]</scope>
    <source>
        <strain evidence="2 3">DSM 19886</strain>
    </source>
</reference>
<dbReference type="RefSeq" id="WP_089894323.1">
    <property type="nucleotide sequence ID" value="NZ_FNGV01000015.1"/>
</dbReference>
<keyword evidence="3" id="KW-1185">Reference proteome</keyword>
<dbReference type="InterPro" id="IPR023296">
    <property type="entry name" value="Glyco_hydro_beta-prop_sf"/>
</dbReference>
<dbReference type="AlphaFoldDB" id="A0A1G9WAE9"/>
<evidence type="ECO:0000313" key="3">
    <source>
        <dbReference type="Proteomes" id="UP000199440"/>
    </source>
</evidence>
<evidence type="ECO:0008006" key="4">
    <source>
        <dbReference type="Google" id="ProtNLM"/>
    </source>
</evidence>
<keyword evidence="1" id="KW-0732">Signal</keyword>
<dbReference type="PROSITE" id="PS51257">
    <property type="entry name" value="PROKAR_LIPOPROTEIN"/>
    <property type="match status" value="1"/>
</dbReference>
<dbReference type="Gene3D" id="2.115.10.20">
    <property type="entry name" value="Glycosyl hydrolase domain, family 43"/>
    <property type="match status" value="1"/>
</dbReference>